<organism evidence="1 2">
    <name type="scientific">Marinisporobacter balticus</name>
    <dbReference type="NCBI Taxonomy" id="2018667"/>
    <lineage>
        <taxon>Bacteria</taxon>
        <taxon>Bacillati</taxon>
        <taxon>Bacillota</taxon>
        <taxon>Clostridia</taxon>
        <taxon>Peptostreptococcales</taxon>
        <taxon>Thermotaleaceae</taxon>
        <taxon>Marinisporobacter</taxon>
    </lineage>
</organism>
<dbReference type="RefSeq" id="WP_132245074.1">
    <property type="nucleotide sequence ID" value="NZ_SLWV01000011.1"/>
</dbReference>
<keyword evidence="2" id="KW-1185">Reference proteome</keyword>
<comment type="caution">
    <text evidence="1">The sequence shown here is derived from an EMBL/GenBank/DDBJ whole genome shotgun (WGS) entry which is preliminary data.</text>
</comment>
<name>A0A4R2KUH9_9FIRM</name>
<dbReference type="NCBIfam" id="TIGR03309">
    <property type="entry name" value="matur_yqeB"/>
    <property type="match status" value="1"/>
</dbReference>
<protein>
    <submittedName>
        <fullName evidence="1">Xanthine dehydrogenase accessory factor</fullName>
    </submittedName>
</protein>
<evidence type="ECO:0000313" key="2">
    <source>
        <dbReference type="Proteomes" id="UP000294919"/>
    </source>
</evidence>
<sequence>MFSNIKVIVKGGGDLASAVIHKLFQVGFLVIVTELKKPMMVRRTVSFANCIYEKEWTVEGVTAVFVEKDEAVEKMVKQRKIPVVIDSSCNIKNVIKPHIIIDATLAKRNLGTKIDDAPIVIGLGPGFTAKVDVDAVIETMRGHNLGRVIFRGCAVSNTGIPGNINGYTSERVLRAPCEGIVKNSRKIGDRVKRGETIGCVGDEVIKASIDGVLRGLIHHGLFVKRNEKIGDIDPRGEKDNCFSISDKGRNIAGGVLEAVLILLGKEEKYQDERRKNYI</sequence>
<dbReference type="Gene3D" id="3.40.630.10">
    <property type="entry name" value="Zn peptidases"/>
    <property type="match status" value="1"/>
</dbReference>
<dbReference type="OrthoDB" id="9815497at2"/>
<dbReference type="Proteomes" id="UP000294919">
    <property type="component" value="Unassembled WGS sequence"/>
</dbReference>
<dbReference type="InterPro" id="IPR017695">
    <property type="entry name" value="Se-dep_Mo_hydrolase_YqeB"/>
</dbReference>
<gene>
    <name evidence="1" type="ORF">EV214_11141</name>
</gene>
<dbReference type="AlphaFoldDB" id="A0A4R2KUH9"/>
<dbReference type="EMBL" id="SLWV01000011">
    <property type="protein sequence ID" value="TCO74779.1"/>
    <property type="molecule type" value="Genomic_DNA"/>
</dbReference>
<reference evidence="1 2" key="1">
    <citation type="submission" date="2019-03" db="EMBL/GenBank/DDBJ databases">
        <title>Genomic Encyclopedia of Type Strains, Phase IV (KMG-IV): sequencing the most valuable type-strain genomes for metagenomic binning, comparative biology and taxonomic classification.</title>
        <authorList>
            <person name="Goeker M."/>
        </authorList>
    </citation>
    <scope>NUCLEOTIDE SEQUENCE [LARGE SCALE GENOMIC DNA]</scope>
    <source>
        <strain evidence="1 2">DSM 102940</strain>
    </source>
</reference>
<proteinExistence type="predicted"/>
<accession>A0A4R2KUH9</accession>
<evidence type="ECO:0000313" key="1">
    <source>
        <dbReference type="EMBL" id="TCO74779.1"/>
    </source>
</evidence>